<dbReference type="InterPro" id="IPR009057">
    <property type="entry name" value="Homeodomain-like_sf"/>
</dbReference>
<evidence type="ECO:0000313" key="5">
    <source>
        <dbReference type="EMBL" id="GAC34534.1"/>
    </source>
</evidence>
<evidence type="ECO:0000256" key="2">
    <source>
        <dbReference type="ARBA" id="ARBA00023125"/>
    </source>
</evidence>
<dbReference type="InterPro" id="IPR018060">
    <property type="entry name" value="HTH_AraC"/>
</dbReference>
<keyword evidence="3" id="KW-0804">Transcription</keyword>
<dbReference type="SUPFAM" id="SSF46689">
    <property type="entry name" value="Homeodomain-like"/>
    <property type="match status" value="2"/>
</dbReference>
<proteinExistence type="predicted"/>
<dbReference type="Gene3D" id="1.10.10.60">
    <property type="entry name" value="Homeodomain-like"/>
    <property type="match status" value="1"/>
</dbReference>
<dbReference type="EMBL" id="BAER01000113">
    <property type="protein sequence ID" value="GAC34534.1"/>
    <property type="molecule type" value="Genomic_DNA"/>
</dbReference>
<evidence type="ECO:0000256" key="1">
    <source>
        <dbReference type="ARBA" id="ARBA00023015"/>
    </source>
</evidence>
<evidence type="ECO:0000259" key="4">
    <source>
        <dbReference type="PROSITE" id="PS01124"/>
    </source>
</evidence>
<protein>
    <recommendedName>
        <fullName evidence="4">HTH araC/xylS-type domain-containing protein</fullName>
    </recommendedName>
</protein>
<dbReference type="PANTHER" id="PTHR43280">
    <property type="entry name" value="ARAC-FAMILY TRANSCRIPTIONAL REGULATOR"/>
    <property type="match status" value="1"/>
</dbReference>
<dbReference type="PRINTS" id="PR00032">
    <property type="entry name" value="HTHARAC"/>
</dbReference>
<keyword evidence="1" id="KW-0805">Transcription regulation</keyword>
<sequence length="282" mass="32266">MHGSAMEKTLEYKGHVVFKKLTVPRFKRFSREFASNEACFAFFTQGEYQVRTATGVLTVNRDVGLLAKCVNYFYQTASGQVEQGRGEVIGVFLFPDIFQRLFSFDFSQSDYRVDYDLKQVELDQLLTHYRDSISILLDSPDLASPLMIETKLREFVLLMTQKVSAPSELDFLASMFKPNFAKVEEVIQHNLFSDLNIDELAALCHMSVSSFKRKFSDVYGQPPKKHITQLKIDKAISLLGESNSRVSDIVFQTGFESISTFNRAFKNHTGCSPSEYRQRHSH</sequence>
<gene>
    <name evidence="5" type="ORF">GPLA_3649</name>
</gene>
<comment type="caution">
    <text evidence="5">The sequence shown here is derived from an EMBL/GenBank/DDBJ whole genome shotgun (WGS) entry which is preliminary data.</text>
</comment>
<reference evidence="6" key="1">
    <citation type="journal article" date="2014" name="Environ. Microbiol.">
        <title>Comparative genomics of the marine bacterial genus Glaciecola reveals the high degree of genomic diversity and genomic characteristic for cold adaptation.</title>
        <authorList>
            <person name="Qin Q.L."/>
            <person name="Xie B.B."/>
            <person name="Yu Y."/>
            <person name="Shu Y.L."/>
            <person name="Rong J.C."/>
            <person name="Zhang Y.J."/>
            <person name="Zhao D.L."/>
            <person name="Chen X.L."/>
            <person name="Zhang X.Y."/>
            <person name="Chen B."/>
            <person name="Zhou B.C."/>
            <person name="Zhang Y.Z."/>
        </authorList>
    </citation>
    <scope>NUCLEOTIDE SEQUENCE [LARGE SCALE GENOMIC DNA]</scope>
    <source>
        <strain evidence="6">LMG 21857</strain>
    </source>
</reference>
<dbReference type="Pfam" id="PF12833">
    <property type="entry name" value="HTH_18"/>
    <property type="match status" value="1"/>
</dbReference>
<accession>K6YP85</accession>
<keyword evidence="2" id="KW-0238">DNA-binding</keyword>
<dbReference type="GO" id="GO:0043565">
    <property type="term" value="F:sequence-specific DNA binding"/>
    <property type="evidence" value="ECO:0007669"/>
    <property type="project" value="InterPro"/>
</dbReference>
<organism evidence="5 6">
    <name type="scientific">Paraglaciecola polaris LMG 21857</name>
    <dbReference type="NCBI Taxonomy" id="1129793"/>
    <lineage>
        <taxon>Bacteria</taxon>
        <taxon>Pseudomonadati</taxon>
        <taxon>Pseudomonadota</taxon>
        <taxon>Gammaproteobacteria</taxon>
        <taxon>Alteromonadales</taxon>
        <taxon>Alteromonadaceae</taxon>
        <taxon>Paraglaciecola</taxon>
    </lineage>
</organism>
<name>K6YP85_9ALTE</name>
<dbReference type="PANTHER" id="PTHR43280:SF2">
    <property type="entry name" value="HTH-TYPE TRANSCRIPTIONAL REGULATOR EXSA"/>
    <property type="match status" value="1"/>
</dbReference>
<dbReference type="GO" id="GO:0003700">
    <property type="term" value="F:DNA-binding transcription factor activity"/>
    <property type="evidence" value="ECO:0007669"/>
    <property type="project" value="InterPro"/>
</dbReference>
<dbReference type="AlphaFoldDB" id="K6YP85"/>
<dbReference type="SMART" id="SM00342">
    <property type="entry name" value="HTH_ARAC"/>
    <property type="match status" value="1"/>
</dbReference>
<dbReference type="InterPro" id="IPR020449">
    <property type="entry name" value="Tscrpt_reg_AraC-type_HTH"/>
</dbReference>
<dbReference type="Proteomes" id="UP000006322">
    <property type="component" value="Unassembled WGS sequence"/>
</dbReference>
<dbReference type="STRING" id="1129793.GPLA_3649"/>
<keyword evidence="6" id="KW-1185">Reference proteome</keyword>
<evidence type="ECO:0000313" key="6">
    <source>
        <dbReference type="Proteomes" id="UP000006322"/>
    </source>
</evidence>
<evidence type="ECO:0000256" key="3">
    <source>
        <dbReference type="ARBA" id="ARBA00023163"/>
    </source>
</evidence>
<dbReference type="PROSITE" id="PS01124">
    <property type="entry name" value="HTH_ARAC_FAMILY_2"/>
    <property type="match status" value="1"/>
</dbReference>
<feature type="domain" description="HTH araC/xylS-type" evidence="4">
    <location>
        <begin position="181"/>
        <end position="279"/>
    </location>
</feature>